<dbReference type="InterPro" id="IPR000727">
    <property type="entry name" value="T_SNARE_dom"/>
</dbReference>
<keyword evidence="3 5" id="KW-0807">Transducer</keyword>
<dbReference type="EMBL" id="FOVR01000002">
    <property type="protein sequence ID" value="SFN96947.1"/>
    <property type="molecule type" value="Genomic_DNA"/>
</dbReference>
<feature type="domain" description="HAMP" evidence="9">
    <location>
        <begin position="213"/>
        <end position="266"/>
    </location>
</feature>
<evidence type="ECO:0000259" key="8">
    <source>
        <dbReference type="PROSITE" id="PS50192"/>
    </source>
</evidence>
<keyword evidence="11" id="KW-1185">Reference proteome</keyword>
<proteinExistence type="inferred from homology"/>
<evidence type="ECO:0000256" key="3">
    <source>
        <dbReference type="ARBA" id="ARBA00023224"/>
    </source>
</evidence>
<dbReference type="InterPro" id="IPR003660">
    <property type="entry name" value="HAMP_dom"/>
</dbReference>
<evidence type="ECO:0000259" key="7">
    <source>
        <dbReference type="PROSITE" id="PS50111"/>
    </source>
</evidence>
<name>A0A1I5DCV0_9HYPH</name>
<feature type="domain" description="Methyl-accepting transducer" evidence="7">
    <location>
        <begin position="300"/>
        <end position="543"/>
    </location>
</feature>
<dbReference type="STRING" id="655353.SAMN04488056_102555"/>
<evidence type="ECO:0000256" key="5">
    <source>
        <dbReference type="PROSITE-ProRule" id="PRU00284"/>
    </source>
</evidence>
<comment type="similarity">
    <text evidence="4">Belongs to the methyl-accepting chemotaxis (MCP) protein family.</text>
</comment>
<keyword evidence="6" id="KW-0472">Membrane</keyword>
<evidence type="ECO:0000256" key="2">
    <source>
        <dbReference type="ARBA" id="ARBA00022519"/>
    </source>
</evidence>
<reference evidence="10 11" key="1">
    <citation type="submission" date="2016-10" db="EMBL/GenBank/DDBJ databases">
        <authorList>
            <person name="de Groot N.N."/>
        </authorList>
    </citation>
    <scope>NUCLEOTIDE SEQUENCE [LARGE SCALE GENOMIC DNA]</scope>
    <source>
        <strain evidence="10 11">CGMCC 1.9157</strain>
    </source>
</reference>
<evidence type="ECO:0000259" key="9">
    <source>
        <dbReference type="PROSITE" id="PS50885"/>
    </source>
</evidence>
<dbReference type="GO" id="GO:0007165">
    <property type="term" value="P:signal transduction"/>
    <property type="evidence" value="ECO:0007669"/>
    <property type="project" value="UniProtKB-KW"/>
</dbReference>
<dbReference type="Pfam" id="PF00672">
    <property type="entry name" value="HAMP"/>
    <property type="match status" value="1"/>
</dbReference>
<accession>A0A1I5DCV0</accession>
<dbReference type="SMART" id="SM00304">
    <property type="entry name" value="HAMP"/>
    <property type="match status" value="1"/>
</dbReference>
<keyword evidence="6" id="KW-1133">Transmembrane helix</keyword>
<dbReference type="PROSITE" id="PS50885">
    <property type="entry name" value="HAMP"/>
    <property type="match status" value="1"/>
</dbReference>
<dbReference type="InterPro" id="IPR024478">
    <property type="entry name" value="HlyB_4HB_MCP"/>
</dbReference>
<dbReference type="Gene3D" id="1.10.287.950">
    <property type="entry name" value="Methyl-accepting chemotaxis protein"/>
    <property type="match status" value="1"/>
</dbReference>
<evidence type="ECO:0000313" key="10">
    <source>
        <dbReference type="EMBL" id="SFN96947.1"/>
    </source>
</evidence>
<dbReference type="Proteomes" id="UP000199236">
    <property type="component" value="Unassembled WGS sequence"/>
</dbReference>
<keyword evidence="6" id="KW-0812">Transmembrane</keyword>
<keyword evidence="2" id="KW-1003">Cell membrane</keyword>
<dbReference type="Pfam" id="PF12729">
    <property type="entry name" value="4HB_MCP_1"/>
    <property type="match status" value="1"/>
</dbReference>
<dbReference type="Pfam" id="PF00015">
    <property type="entry name" value="MCPsignal"/>
    <property type="match status" value="1"/>
</dbReference>
<comment type="subcellular location">
    <subcellularLocation>
        <location evidence="1">Cell inner membrane</location>
        <topology evidence="1">Multi-pass membrane protein</topology>
    </subcellularLocation>
</comment>
<dbReference type="InterPro" id="IPR004089">
    <property type="entry name" value="MCPsignal_dom"/>
</dbReference>
<organism evidence="10 11">
    <name type="scientific">Cohaesibacter marisflavi</name>
    <dbReference type="NCBI Taxonomy" id="655353"/>
    <lineage>
        <taxon>Bacteria</taxon>
        <taxon>Pseudomonadati</taxon>
        <taxon>Pseudomonadota</taxon>
        <taxon>Alphaproteobacteria</taxon>
        <taxon>Hyphomicrobiales</taxon>
        <taxon>Cohaesibacteraceae</taxon>
    </lineage>
</organism>
<evidence type="ECO:0000313" key="11">
    <source>
        <dbReference type="Proteomes" id="UP000199236"/>
    </source>
</evidence>
<gene>
    <name evidence="10" type="ORF">SAMN04488056_102555</name>
</gene>
<dbReference type="PANTHER" id="PTHR32089">
    <property type="entry name" value="METHYL-ACCEPTING CHEMOTAXIS PROTEIN MCPB"/>
    <property type="match status" value="1"/>
</dbReference>
<sequence>MSLGMNSLSIRIRLFLTFGVILAFSAVLGLFALDRINNMSAMTQDLAEELTGVETLGEMAKLSQHLRAHDLLRQFTESETERATLTVEIREAQVAFSRAWSSFAPTIQPGEDETRANELFSAWQHFLAVEEEVSGLQAVGQNELAEEVLLNDLKNDAEIFNTAVSRMLQYRNEQAAATAALAEDMSDSSSLSVTIALAVIILVGMIVVWLIVRNVSGPIVNLAQVMRSLADNHMDTDVPGVERKDEIGRMASAVLVFKKNMIAATNMRQEKEEQERLSAQKRHQEMMDLADRFETAVGQVVERVASEAQELQTNVGTLTAASEETNAQCAAVAAAAEQASSNVETVAAAIEELSASSQEIGQQVSHSTQVANRAVSEAQQTNTRMSGLQTDAERIGTIIGLIDEIASQTNLLALNATIEAARAGEAGKGFAVVASEVKGLAEQTAKATAEIAAQIKSMQTSSTDASNAINAIGDTIGEMSDISTSIVDAVQEQGQTTSEVATNVQQASVGTREVTANIEGVSHAAQESASASAQVLSSAQQLANQAETLRTEMQNFLQTVRAAS</sequence>
<dbReference type="PROSITE" id="PS50111">
    <property type="entry name" value="CHEMOTAXIS_TRANSDUC_2"/>
    <property type="match status" value="1"/>
</dbReference>
<protein>
    <submittedName>
        <fullName evidence="10">Methyl-accepting chemotaxis protein</fullName>
    </submittedName>
</protein>
<dbReference type="Gene3D" id="6.10.340.10">
    <property type="match status" value="1"/>
</dbReference>
<keyword evidence="2" id="KW-0997">Cell inner membrane</keyword>
<dbReference type="PROSITE" id="PS50192">
    <property type="entry name" value="T_SNARE"/>
    <property type="match status" value="1"/>
</dbReference>
<dbReference type="SUPFAM" id="SSF58104">
    <property type="entry name" value="Methyl-accepting chemotaxis protein (MCP) signaling domain"/>
    <property type="match status" value="1"/>
</dbReference>
<evidence type="ECO:0000256" key="1">
    <source>
        <dbReference type="ARBA" id="ARBA00004429"/>
    </source>
</evidence>
<evidence type="ECO:0000256" key="6">
    <source>
        <dbReference type="SAM" id="Phobius"/>
    </source>
</evidence>
<feature type="transmembrane region" description="Helical" evidence="6">
    <location>
        <begin position="12"/>
        <end position="33"/>
    </location>
</feature>
<dbReference type="SMART" id="SM00283">
    <property type="entry name" value="MA"/>
    <property type="match status" value="1"/>
</dbReference>
<feature type="transmembrane region" description="Helical" evidence="6">
    <location>
        <begin position="191"/>
        <end position="212"/>
    </location>
</feature>
<feature type="domain" description="T-SNARE coiled-coil homology" evidence="8">
    <location>
        <begin position="459"/>
        <end position="521"/>
    </location>
</feature>
<dbReference type="CDD" id="cd06225">
    <property type="entry name" value="HAMP"/>
    <property type="match status" value="1"/>
</dbReference>
<dbReference type="PANTHER" id="PTHR32089:SF112">
    <property type="entry name" value="LYSOZYME-LIKE PROTEIN-RELATED"/>
    <property type="match status" value="1"/>
</dbReference>
<dbReference type="GO" id="GO:0005886">
    <property type="term" value="C:plasma membrane"/>
    <property type="evidence" value="ECO:0007669"/>
    <property type="project" value="UniProtKB-SubCell"/>
</dbReference>
<evidence type="ECO:0000256" key="4">
    <source>
        <dbReference type="ARBA" id="ARBA00029447"/>
    </source>
</evidence>
<dbReference type="AlphaFoldDB" id="A0A1I5DCV0"/>